<organism evidence="1 2">
    <name type="scientific">Ideonella lacteola</name>
    <dbReference type="NCBI Taxonomy" id="2984193"/>
    <lineage>
        <taxon>Bacteria</taxon>
        <taxon>Pseudomonadati</taxon>
        <taxon>Pseudomonadota</taxon>
        <taxon>Betaproteobacteria</taxon>
        <taxon>Burkholderiales</taxon>
        <taxon>Sphaerotilaceae</taxon>
        <taxon>Ideonella</taxon>
    </lineage>
</organism>
<dbReference type="Proteomes" id="UP001371218">
    <property type="component" value="Unassembled WGS sequence"/>
</dbReference>
<dbReference type="RefSeq" id="WP_341426630.1">
    <property type="nucleotide sequence ID" value="NZ_JBBUTG010000009.1"/>
</dbReference>
<gene>
    <name evidence="1" type="ORF">AACH06_15420</name>
</gene>
<dbReference type="EMBL" id="JBBUTG010000009">
    <property type="protein sequence ID" value="MEK8032217.1"/>
    <property type="molecule type" value="Genomic_DNA"/>
</dbReference>
<comment type="caution">
    <text evidence="1">The sequence shown here is derived from an EMBL/GenBank/DDBJ whole genome shotgun (WGS) entry which is preliminary data.</text>
</comment>
<accession>A0ABU9BQI4</accession>
<evidence type="ECO:0000313" key="1">
    <source>
        <dbReference type="EMBL" id="MEK8032217.1"/>
    </source>
</evidence>
<name>A0ABU9BQI4_9BURK</name>
<sequence length="100" mass="11321">MADDFGFAPPPFKPADALVLLKRTLRDLRTLTERGDGFELKGARVMELAAGTTSIEARLAKRPSRQVPEWDGFTLDSSAAVRKFTDELKKRLARWTEEER</sequence>
<reference evidence="1 2" key="1">
    <citation type="submission" date="2024-04" db="EMBL/GenBank/DDBJ databases">
        <title>Novel species of the genus Ideonella isolated from streams.</title>
        <authorList>
            <person name="Lu H."/>
        </authorList>
    </citation>
    <scope>NUCLEOTIDE SEQUENCE [LARGE SCALE GENOMIC DNA]</scope>
    <source>
        <strain evidence="1 2">DXS29W</strain>
    </source>
</reference>
<evidence type="ECO:0000313" key="2">
    <source>
        <dbReference type="Proteomes" id="UP001371218"/>
    </source>
</evidence>
<keyword evidence="2" id="KW-1185">Reference proteome</keyword>
<protein>
    <submittedName>
        <fullName evidence="1">Uncharacterized protein</fullName>
    </submittedName>
</protein>
<proteinExistence type="predicted"/>